<evidence type="ECO:0000313" key="1">
    <source>
        <dbReference type="EMBL" id="CAH1407621.1"/>
    </source>
</evidence>
<accession>A0A9P0MX97</accession>
<dbReference type="EMBL" id="OV725083">
    <property type="protein sequence ID" value="CAH1407621.1"/>
    <property type="molecule type" value="Genomic_DNA"/>
</dbReference>
<organism evidence="1 2">
    <name type="scientific">Nezara viridula</name>
    <name type="common">Southern green stink bug</name>
    <name type="synonym">Cimex viridulus</name>
    <dbReference type="NCBI Taxonomy" id="85310"/>
    <lineage>
        <taxon>Eukaryota</taxon>
        <taxon>Metazoa</taxon>
        <taxon>Ecdysozoa</taxon>
        <taxon>Arthropoda</taxon>
        <taxon>Hexapoda</taxon>
        <taxon>Insecta</taxon>
        <taxon>Pterygota</taxon>
        <taxon>Neoptera</taxon>
        <taxon>Paraneoptera</taxon>
        <taxon>Hemiptera</taxon>
        <taxon>Heteroptera</taxon>
        <taxon>Panheteroptera</taxon>
        <taxon>Pentatomomorpha</taxon>
        <taxon>Pentatomoidea</taxon>
        <taxon>Pentatomidae</taxon>
        <taxon>Pentatominae</taxon>
        <taxon>Nezara</taxon>
    </lineage>
</organism>
<reference evidence="1" key="1">
    <citation type="submission" date="2022-01" db="EMBL/GenBank/DDBJ databases">
        <authorList>
            <person name="King R."/>
        </authorList>
    </citation>
    <scope>NUCLEOTIDE SEQUENCE</scope>
</reference>
<evidence type="ECO:0000313" key="2">
    <source>
        <dbReference type="Proteomes" id="UP001152798"/>
    </source>
</evidence>
<proteinExistence type="predicted"/>
<dbReference type="Proteomes" id="UP001152798">
    <property type="component" value="Chromosome 7"/>
</dbReference>
<sequence length="104" mass="11800">MESPDHVVVVYQVLLINGLEGQQVGQARHPRFLEGQFPKCWSFSFSFRRVLRGPAYARLLLGGNLWHFTGHLARDHLAALLPSVKANLEIARNIKLFSSMEKKS</sequence>
<gene>
    <name evidence="1" type="ORF">NEZAVI_LOCUS15300</name>
</gene>
<protein>
    <submittedName>
        <fullName evidence="1">Uncharacterized protein</fullName>
    </submittedName>
</protein>
<keyword evidence="2" id="KW-1185">Reference proteome</keyword>
<dbReference type="AlphaFoldDB" id="A0A9P0MX97"/>
<name>A0A9P0MX97_NEZVI</name>